<feature type="domain" description="MSP" evidence="1">
    <location>
        <begin position="4"/>
        <end position="93"/>
    </location>
</feature>
<dbReference type="SUPFAM" id="SSF49354">
    <property type="entry name" value="PapD-like"/>
    <property type="match status" value="1"/>
</dbReference>
<dbReference type="Proteomes" id="UP000230423">
    <property type="component" value="Unassembled WGS sequence"/>
</dbReference>
<keyword evidence="3" id="KW-1185">Reference proteome</keyword>
<evidence type="ECO:0000259" key="1">
    <source>
        <dbReference type="Pfam" id="PF00635"/>
    </source>
</evidence>
<dbReference type="Pfam" id="PF00635">
    <property type="entry name" value="Motile_Sperm"/>
    <property type="match status" value="1"/>
</dbReference>
<proteinExistence type="predicted"/>
<dbReference type="Gene3D" id="2.60.40.10">
    <property type="entry name" value="Immunoglobulins"/>
    <property type="match status" value="1"/>
</dbReference>
<accession>A0A2G9US37</accession>
<dbReference type="InterPro" id="IPR008962">
    <property type="entry name" value="PapD-like_sf"/>
</dbReference>
<reference evidence="2 3" key="1">
    <citation type="submission" date="2015-09" db="EMBL/GenBank/DDBJ databases">
        <title>Draft genome of the parasitic nematode Teladorsagia circumcincta isolate WARC Sus (inbred).</title>
        <authorList>
            <person name="Mitreva M."/>
        </authorList>
    </citation>
    <scope>NUCLEOTIDE SEQUENCE [LARGE SCALE GENOMIC DNA]</scope>
    <source>
        <strain evidence="2 3">S</strain>
    </source>
</reference>
<dbReference type="AlphaFoldDB" id="A0A2G9US37"/>
<sequence>MGYELKFEPPKCTITTSGGKSKHKMINYCDRNLAYKMVFAEGSKYSVEPDKAVGVLEVGKTIEIVITRQVGKGPQEDLTIEYYPVAAGTADPSKSTYGAIAGKTIVKLKPTE</sequence>
<protein>
    <submittedName>
        <fullName evidence="2">MSP domain protein</fullName>
    </submittedName>
</protein>
<gene>
    <name evidence="2" type="ORF">TELCIR_05769</name>
</gene>
<dbReference type="OrthoDB" id="5813979at2759"/>
<dbReference type="EMBL" id="KZ345711">
    <property type="protein sequence ID" value="PIO72310.1"/>
    <property type="molecule type" value="Genomic_DNA"/>
</dbReference>
<evidence type="ECO:0000313" key="3">
    <source>
        <dbReference type="Proteomes" id="UP000230423"/>
    </source>
</evidence>
<dbReference type="InterPro" id="IPR013783">
    <property type="entry name" value="Ig-like_fold"/>
</dbReference>
<dbReference type="InterPro" id="IPR000535">
    <property type="entry name" value="MSP_dom"/>
</dbReference>
<name>A0A2G9US37_TELCI</name>
<evidence type="ECO:0000313" key="2">
    <source>
        <dbReference type="EMBL" id="PIO72310.1"/>
    </source>
</evidence>
<organism evidence="2 3">
    <name type="scientific">Teladorsagia circumcincta</name>
    <name type="common">Brown stomach worm</name>
    <name type="synonym">Ostertagia circumcincta</name>
    <dbReference type="NCBI Taxonomy" id="45464"/>
    <lineage>
        <taxon>Eukaryota</taxon>
        <taxon>Metazoa</taxon>
        <taxon>Ecdysozoa</taxon>
        <taxon>Nematoda</taxon>
        <taxon>Chromadorea</taxon>
        <taxon>Rhabditida</taxon>
        <taxon>Rhabditina</taxon>
        <taxon>Rhabditomorpha</taxon>
        <taxon>Strongyloidea</taxon>
        <taxon>Trichostrongylidae</taxon>
        <taxon>Teladorsagia</taxon>
    </lineage>
</organism>